<feature type="chain" id="PRO_5031412220" description="TonB-dependent receptor" evidence="1">
    <location>
        <begin position="26"/>
        <end position="343"/>
    </location>
</feature>
<dbReference type="Proteomes" id="UP000521199">
    <property type="component" value="Unassembled WGS sequence"/>
</dbReference>
<protein>
    <recommendedName>
        <fullName evidence="4">TonB-dependent receptor</fullName>
    </recommendedName>
</protein>
<evidence type="ECO:0000256" key="1">
    <source>
        <dbReference type="SAM" id="SignalP"/>
    </source>
</evidence>
<comment type="caution">
    <text evidence="2">The sequence shown here is derived from an EMBL/GenBank/DDBJ whole genome shotgun (WGS) entry which is preliminary data.</text>
</comment>
<accession>A0A7W8G2L7</accession>
<reference evidence="2 3" key="1">
    <citation type="submission" date="2020-08" db="EMBL/GenBank/DDBJ databases">
        <title>Genomic Encyclopedia of Type Strains, Phase IV (KMG-IV): sequencing the most valuable type-strain genomes for metagenomic binning, comparative biology and taxonomic classification.</title>
        <authorList>
            <person name="Goeker M."/>
        </authorList>
    </citation>
    <scope>NUCLEOTIDE SEQUENCE [LARGE SCALE GENOMIC DNA]</scope>
    <source>
        <strain evidence="2 3">DSM 24163</strain>
    </source>
</reference>
<evidence type="ECO:0000313" key="2">
    <source>
        <dbReference type="EMBL" id="MBB5208850.1"/>
    </source>
</evidence>
<proteinExistence type="predicted"/>
<feature type="signal peptide" evidence="1">
    <location>
        <begin position="1"/>
        <end position="25"/>
    </location>
</feature>
<gene>
    <name evidence="2" type="ORF">HNQ52_002400</name>
</gene>
<organism evidence="2 3">
    <name type="scientific">Chiayiivirga flava</name>
    <dbReference type="NCBI Taxonomy" id="659595"/>
    <lineage>
        <taxon>Bacteria</taxon>
        <taxon>Pseudomonadati</taxon>
        <taxon>Pseudomonadota</taxon>
        <taxon>Gammaproteobacteria</taxon>
        <taxon>Lysobacterales</taxon>
        <taxon>Lysobacteraceae</taxon>
        <taxon>Chiayiivirga</taxon>
    </lineage>
</organism>
<dbReference type="AlphaFoldDB" id="A0A7W8G2L7"/>
<sequence length="343" mass="35787">MFRRPVLRASLRTVALLAMSCAACAAGAADLPQLVAPRGPDRADADARVLPVWNNESGRVEALLLLDTPARALTPLDRLLRADAAPAPGFGARIDLGDGSNATAALQFDPDAGMALLCNGSVGLAAALGTLGQDCLLASLGDGDVLLRGTTPGLRFGGGWRSAGGAVDLSFGLSWLDTSFAEALPDDVGGLWVGPGRLGASPFSRLAGSQLDAQQAYSGVTLNFGPERWMSLGGSLATQRFTPAATGLPLRWDAATVSFGVGYRGITGQLTGRLLELPDQNASWTGLDLGISWRTPWRAELSVGARNLIGSGTNDPSKWPLAELPALEDPTARVPYVRYRQDL</sequence>
<name>A0A7W8G2L7_9GAMM</name>
<dbReference type="EMBL" id="JACHHP010000004">
    <property type="protein sequence ID" value="MBB5208850.1"/>
    <property type="molecule type" value="Genomic_DNA"/>
</dbReference>
<keyword evidence="3" id="KW-1185">Reference proteome</keyword>
<evidence type="ECO:0000313" key="3">
    <source>
        <dbReference type="Proteomes" id="UP000521199"/>
    </source>
</evidence>
<evidence type="ECO:0008006" key="4">
    <source>
        <dbReference type="Google" id="ProtNLM"/>
    </source>
</evidence>
<dbReference type="RefSeq" id="WP_183961400.1">
    <property type="nucleotide sequence ID" value="NZ_JACHHP010000004.1"/>
</dbReference>
<keyword evidence="1" id="KW-0732">Signal</keyword>